<feature type="domain" description="Lipoyl-binding" evidence="10">
    <location>
        <begin position="77"/>
        <end position="153"/>
    </location>
</feature>
<comment type="pathway">
    <text evidence="1 8">Lipid metabolism; fatty acid biosynthesis.</text>
</comment>
<evidence type="ECO:0000313" key="11">
    <source>
        <dbReference type="EMBL" id="MBP2057629.1"/>
    </source>
</evidence>
<evidence type="ECO:0000256" key="7">
    <source>
        <dbReference type="ARBA" id="ARBA00023267"/>
    </source>
</evidence>
<dbReference type="SUPFAM" id="SSF51230">
    <property type="entry name" value="Single hybrid motif"/>
    <property type="match status" value="1"/>
</dbReference>
<proteinExistence type="predicted"/>
<evidence type="ECO:0000256" key="9">
    <source>
        <dbReference type="SAM" id="MobiDB-lite"/>
    </source>
</evidence>
<evidence type="ECO:0000256" key="4">
    <source>
        <dbReference type="ARBA" id="ARBA00022832"/>
    </source>
</evidence>
<dbReference type="Gene3D" id="2.40.50.100">
    <property type="match status" value="1"/>
</dbReference>
<dbReference type="Proteomes" id="UP001519292">
    <property type="component" value="Unassembled WGS sequence"/>
</dbReference>
<dbReference type="PANTHER" id="PTHR45266">
    <property type="entry name" value="OXALOACETATE DECARBOXYLASE ALPHA CHAIN"/>
    <property type="match status" value="1"/>
</dbReference>
<dbReference type="InterPro" id="IPR001249">
    <property type="entry name" value="AcCoA_biotinCC"/>
</dbReference>
<keyword evidence="5 8" id="KW-0443">Lipid metabolism</keyword>
<dbReference type="InterPro" id="IPR001882">
    <property type="entry name" value="Biotin_BS"/>
</dbReference>
<evidence type="ECO:0000256" key="5">
    <source>
        <dbReference type="ARBA" id="ARBA00023098"/>
    </source>
</evidence>
<dbReference type="PRINTS" id="PR01071">
    <property type="entry name" value="ACOABIOTINCC"/>
</dbReference>
<evidence type="ECO:0000256" key="2">
    <source>
        <dbReference type="ARBA" id="ARBA00017562"/>
    </source>
</evidence>
<organism evidence="11 12">
    <name type="scientific">Lactobacillus colini</name>
    <dbReference type="NCBI Taxonomy" id="1819254"/>
    <lineage>
        <taxon>Bacteria</taxon>
        <taxon>Bacillati</taxon>
        <taxon>Bacillota</taxon>
        <taxon>Bacilli</taxon>
        <taxon>Lactobacillales</taxon>
        <taxon>Lactobacillaceae</taxon>
        <taxon>Lactobacillus</taxon>
    </lineage>
</organism>
<sequence length="155" mass="17114">MNKLIMELENIQALMNQFEDSDLRELKIDDGDFHLYLSKNKNNAPLSQSAQVSQTVKPQVQESTVATPQVSQEDSDLTAVKAPIVGVVYLQAKPGQPAFVKVGDHVKKGDTICIIEAMKMMTEVKSTATGIVSEIKVENEDLVEVDQPLIMVKEN</sequence>
<comment type="caution">
    <text evidence="11">The sequence shown here is derived from an EMBL/GenBank/DDBJ whole genome shotgun (WGS) entry which is preliminary data.</text>
</comment>
<comment type="function">
    <text evidence="8">This protein is a component of the acetyl coenzyme A carboxylase complex; first, biotin carboxylase catalyzes the carboxylation of the carrier protein and then the transcarboxylase transfers the carboxyl group to form malonyl-CoA.</text>
</comment>
<evidence type="ECO:0000256" key="8">
    <source>
        <dbReference type="RuleBase" id="RU364072"/>
    </source>
</evidence>
<feature type="region of interest" description="Disordered" evidence="9">
    <location>
        <begin position="47"/>
        <end position="69"/>
    </location>
</feature>
<dbReference type="CDD" id="cd06850">
    <property type="entry name" value="biotinyl_domain"/>
    <property type="match status" value="1"/>
</dbReference>
<keyword evidence="12" id="KW-1185">Reference proteome</keyword>
<gene>
    <name evidence="11" type="ORF">J2Z60_000800</name>
</gene>
<accession>A0ABS4MD88</accession>
<dbReference type="PROSITE" id="PS50968">
    <property type="entry name" value="BIOTINYL_LIPOYL"/>
    <property type="match status" value="1"/>
</dbReference>
<evidence type="ECO:0000256" key="3">
    <source>
        <dbReference type="ARBA" id="ARBA00022516"/>
    </source>
</evidence>
<dbReference type="InterPro" id="IPR011053">
    <property type="entry name" value="Single_hybrid_motif"/>
</dbReference>
<dbReference type="Pfam" id="PF00364">
    <property type="entry name" value="Biotin_lipoyl"/>
    <property type="match status" value="1"/>
</dbReference>
<evidence type="ECO:0000313" key="12">
    <source>
        <dbReference type="Proteomes" id="UP001519292"/>
    </source>
</evidence>
<keyword evidence="6 8" id="KW-0275">Fatty acid biosynthesis</keyword>
<dbReference type="PROSITE" id="PS00188">
    <property type="entry name" value="BIOTIN"/>
    <property type="match status" value="1"/>
</dbReference>
<dbReference type="EMBL" id="JAGGLU010000003">
    <property type="protein sequence ID" value="MBP2057629.1"/>
    <property type="molecule type" value="Genomic_DNA"/>
</dbReference>
<name>A0ABS4MD88_9LACO</name>
<keyword evidence="7 8" id="KW-0092">Biotin</keyword>
<evidence type="ECO:0000259" key="10">
    <source>
        <dbReference type="PROSITE" id="PS50968"/>
    </source>
</evidence>
<evidence type="ECO:0000256" key="6">
    <source>
        <dbReference type="ARBA" id="ARBA00023160"/>
    </source>
</evidence>
<dbReference type="InterPro" id="IPR050709">
    <property type="entry name" value="Biotin_Carboxyl_Carrier/Decarb"/>
</dbReference>
<reference evidence="11 12" key="1">
    <citation type="submission" date="2021-03" db="EMBL/GenBank/DDBJ databases">
        <title>Genomic Encyclopedia of Type Strains, Phase IV (KMG-IV): sequencing the most valuable type-strain genomes for metagenomic binning, comparative biology and taxonomic classification.</title>
        <authorList>
            <person name="Goeker M."/>
        </authorList>
    </citation>
    <scope>NUCLEOTIDE SEQUENCE [LARGE SCALE GENOMIC DNA]</scope>
    <source>
        <strain evidence="11 12">DSM 101872</strain>
    </source>
</reference>
<evidence type="ECO:0000256" key="1">
    <source>
        <dbReference type="ARBA" id="ARBA00005194"/>
    </source>
</evidence>
<dbReference type="PANTHER" id="PTHR45266:SF3">
    <property type="entry name" value="OXALOACETATE DECARBOXYLASE ALPHA CHAIN"/>
    <property type="match status" value="1"/>
</dbReference>
<keyword evidence="3 8" id="KW-0444">Lipid biosynthesis</keyword>
<protein>
    <recommendedName>
        <fullName evidence="2 8">Biotin carboxyl carrier protein of acetyl-CoA carboxylase</fullName>
    </recommendedName>
</protein>
<dbReference type="InterPro" id="IPR000089">
    <property type="entry name" value="Biotin_lipoyl"/>
</dbReference>
<dbReference type="NCBIfam" id="TIGR00531">
    <property type="entry name" value="BCCP"/>
    <property type="match status" value="1"/>
</dbReference>
<keyword evidence="4 8" id="KW-0276">Fatty acid metabolism</keyword>